<dbReference type="Proteomes" id="UP000003379">
    <property type="component" value="Unassembled WGS sequence"/>
</dbReference>
<dbReference type="BioCyc" id="EBAC796937-HMP:GMGH-90-MONOMER"/>
<dbReference type="EMBL" id="AFZG01000041">
    <property type="protein sequence ID" value="EHL18806.1"/>
    <property type="molecule type" value="Genomic_DNA"/>
</dbReference>
<reference evidence="6 9" key="1">
    <citation type="submission" date="2011-08" db="EMBL/GenBank/DDBJ databases">
        <title>The Genome Sequence of Eubacteriaceae bacterium ACC19a.</title>
        <authorList>
            <consortium name="The Broad Institute Genome Sequencing Platform"/>
            <person name="Earl A."/>
            <person name="Ward D."/>
            <person name="Feldgarden M."/>
            <person name="Gevers D."/>
            <person name="Sizova M."/>
            <person name="Hazen A."/>
            <person name="Epstein S."/>
            <person name="Young S.K."/>
            <person name="Zeng Q."/>
            <person name="Gargeya S."/>
            <person name="Fitzgerald M."/>
            <person name="Haas B."/>
            <person name="Abouelleil A."/>
            <person name="Alvarado L."/>
            <person name="Arachchi H.M."/>
            <person name="Berlin A."/>
            <person name="Brown A."/>
            <person name="Chapman S.B."/>
            <person name="Chen Z."/>
            <person name="Dunbar C."/>
            <person name="Freedman E."/>
            <person name="Gearin G."/>
            <person name="Gellesch M."/>
            <person name="Goldberg J."/>
            <person name="Griggs A."/>
            <person name="Gujja S."/>
            <person name="Heiman D."/>
            <person name="Howarth C."/>
            <person name="Larson L."/>
            <person name="Lui A."/>
            <person name="MacDonald P.J.P."/>
            <person name="Montmayeur A."/>
            <person name="Murphy C."/>
            <person name="Neiman D."/>
            <person name="Pearson M."/>
            <person name="Priest M."/>
            <person name="Roberts A."/>
            <person name="Saif S."/>
            <person name="Shea T."/>
            <person name="Shenoy N."/>
            <person name="Sisk P."/>
            <person name="Stolte C."/>
            <person name="Sykes S."/>
            <person name="Wortman J."/>
            <person name="Nusbaum C."/>
            <person name="Birren B."/>
        </authorList>
    </citation>
    <scope>NUCLEOTIDE SEQUENCE [LARGE SCALE GENOMIC DNA]</scope>
    <source>
        <strain evidence="6 9">ACC19a</strain>
    </source>
</reference>
<feature type="transmembrane region" description="Helical" evidence="5">
    <location>
        <begin position="160"/>
        <end position="180"/>
    </location>
</feature>
<evidence type="ECO:0000313" key="6">
    <source>
        <dbReference type="EMBL" id="EHL16848.1"/>
    </source>
</evidence>
<dbReference type="GO" id="GO:0009403">
    <property type="term" value="P:toxin biosynthetic process"/>
    <property type="evidence" value="ECO:0007669"/>
    <property type="project" value="InterPro"/>
</dbReference>
<evidence type="ECO:0000313" key="7">
    <source>
        <dbReference type="EMBL" id="EHL18806.1"/>
    </source>
</evidence>
<keyword evidence="2 5" id="KW-0812">Transmembrane</keyword>
<comment type="caution">
    <text evidence="6">The sequence shown here is derived from an EMBL/GenBank/DDBJ whole genome shotgun (WGS) entry which is preliminary data.</text>
</comment>
<dbReference type="STRING" id="796937.HMPREF9630_01831"/>
<dbReference type="RefSeq" id="WP_009524327.1">
    <property type="nucleotide sequence ID" value="NZ_JH414546.1"/>
</dbReference>
<gene>
    <name evidence="7" type="ORF">HMPREF9628_00492</name>
    <name evidence="6" type="ORF">HMPREF9629_00090</name>
</gene>
<dbReference type="AlphaFoldDB" id="G9WXK1"/>
<dbReference type="HOGENOM" id="CLU_1479939_0_0_9"/>
<feature type="transmembrane region" description="Helical" evidence="5">
    <location>
        <begin position="88"/>
        <end position="106"/>
    </location>
</feature>
<protein>
    <submittedName>
        <fullName evidence="6">CvpA family protein</fullName>
    </submittedName>
</protein>
<feature type="transmembrane region" description="Helical" evidence="5">
    <location>
        <begin position="6"/>
        <end position="23"/>
    </location>
</feature>
<feature type="transmembrane region" description="Helical" evidence="5">
    <location>
        <begin position="127"/>
        <end position="145"/>
    </location>
</feature>
<evidence type="ECO:0000256" key="1">
    <source>
        <dbReference type="ARBA" id="ARBA00004141"/>
    </source>
</evidence>
<evidence type="ECO:0000313" key="9">
    <source>
        <dbReference type="Proteomes" id="UP000006437"/>
    </source>
</evidence>
<comment type="subcellular location">
    <subcellularLocation>
        <location evidence="1">Membrane</location>
        <topology evidence="1">Multi-pass membrane protein</topology>
    </subcellularLocation>
</comment>
<reference evidence="7 8" key="2">
    <citation type="submission" date="2011-08" db="EMBL/GenBank/DDBJ databases">
        <title>The Genome Sequence of Eubacteriaceae bacterium CM5.</title>
        <authorList>
            <consortium name="The Broad Institute Genome Sequencing Platform"/>
            <person name="Earl A."/>
            <person name="Ward D."/>
            <person name="Feldgarden M."/>
            <person name="Gevers D."/>
            <person name="Sizova M."/>
            <person name="Hazen A."/>
            <person name="Epstein S."/>
            <person name="Young S.K."/>
            <person name="Zeng Q."/>
            <person name="Gargeya S."/>
            <person name="Fitzgerald M."/>
            <person name="Haas B."/>
            <person name="Abouelleil A."/>
            <person name="Alvarado L."/>
            <person name="Arachchi H.M."/>
            <person name="Berlin A."/>
            <person name="Brown A."/>
            <person name="Chapman S.B."/>
            <person name="Chen Z."/>
            <person name="Dunbar C."/>
            <person name="Freedman E."/>
            <person name="Gearin G."/>
            <person name="Gellesch M."/>
            <person name="Goldberg J."/>
            <person name="Griggs A."/>
            <person name="Gujja S."/>
            <person name="Heiman D."/>
            <person name="Howarth C."/>
            <person name="Larson L."/>
            <person name="Lui A."/>
            <person name="MacDonald P.J.P."/>
            <person name="Montmayeur A."/>
            <person name="Murphy C."/>
            <person name="Neiman D."/>
            <person name="Pearson M."/>
            <person name="Priest M."/>
            <person name="Roberts A."/>
            <person name="Saif S."/>
            <person name="Shea T."/>
            <person name="Shenoy N."/>
            <person name="Sisk P."/>
            <person name="Stolte C."/>
            <person name="Sykes S."/>
            <person name="Wortman J."/>
            <person name="Nusbaum C."/>
            <person name="Birren B."/>
        </authorList>
    </citation>
    <scope>NUCLEOTIDE SEQUENCE [LARGE SCALE GENOMIC DNA]</scope>
    <source>
        <strain evidence="7 8">CM5</strain>
    </source>
</reference>
<accession>G9XEE8</accession>
<accession>G9WXK1</accession>
<dbReference type="Pfam" id="PF02674">
    <property type="entry name" value="Colicin_V"/>
    <property type="match status" value="1"/>
</dbReference>
<feature type="transmembrane region" description="Helical" evidence="5">
    <location>
        <begin position="30"/>
        <end position="51"/>
    </location>
</feature>
<keyword evidence="3 5" id="KW-1133">Transmembrane helix</keyword>
<proteinExistence type="predicted"/>
<evidence type="ECO:0000256" key="5">
    <source>
        <dbReference type="SAM" id="Phobius"/>
    </source>
</evidence>
<dbReference type="GO" id="GO:0016020">
    <property type="term" value="C:membrane"/>
    <property type="evidence" value="ECO:0007669"/>
    <property type="project" value="UniProtKB-SubCell"/>
</dbReference>
<evidence type="ECO:0000256" key="2">
    <source>
        <dbReference type="ARBA" id="ARBA00022692"/>
    </source>
</evidence>
<evidence type="ECO:0000256" key="4">
    <source>
        <dbReference type="ARBA" id="ARBA00023136"/>
    </source>
</evidence>
<evidence type="ECO:0000256" key="3">
    <source>
        <dbReference type="ARBA" id="ARBA00022989"/>
    </source>
</evidence>
<dbReference type="EMBL" id="AFZE01000001">
    <property type="protein sequence ID" value="EHL16848.1"/>
    <property type="molecule type" value="Genomic_DNA"/>
</dbReference>
<dbReference type="InterPro" id="IPR003825">
    <property type="entry name" value="Colicin-V_CvpA"/>
</dbReference>
<evidence type="ECO:0000313" key="8">
    <source>
        <dbReference type="Proteomes" id="UP000003379"/>
    </source>
</evidence>
<organism evidence="6 9">
    <name type="scientific">Peptoanaerobacter stomatis</name>
    <dbReference type="NCBI Taxonomy" id="796937"/>
    <lineage>
        <taxon>Bacteria</taxon>
        <taxon>Bacillati</taxon>
        <taxon>Bacillota</taxon>
        <taxon>Clostridia</taxon>
        <taxon>Peptostreptococcales</taxon>
        <taxon>Filifactoraceae</taxon>
        <taxon>Peptoanaerobacter</taxon>
    </lineage>
</organism>
<name>G9WXK1_9FIRM</name>
<sequence>MNTINNIDIFIIIFTLYNVIIGVKNGFVKSIFISFGFIIRIVATYFIYTAFSKMLFADSNIKLILKYIKDYLAKSLPNLAYTDFLDKAILILSIFIFVSIIVFIVFKILKDVTDDDTLKVSDQILGLAYGLIKSLFIMMLMVYFIDKVSDYVLTVQIKEIFANSALMSPLYTYNIFMNLFNV</sequence>
<dbReference type="Proteomes" id="UP000006437">
    <property type="component" value="Unassembled WGS sequence"/>
</dbReference>
<keyword evidence="4 5" id="KW-0472">Membrane</keyword>